<keyword evidence="5 8" id="KW-0812">Transmembrane</keyword>
<feature type="transmembrane region" description="Helical" evidence="8">
    <location>
        <begin position="209"/>
        <end position="230"/>
    </location>
</feature>
<dbReference type="InterPro" id="IPR052017">
    <property type="entry name" value="TSUP"/>
</dbReference>
<evidence type="ECO:0000313" key="10">
    <source>
        <dbReference type="Proteomes" id="UP000244880"/>
    </source>
</evidence>
<dbReference type="RefSeq" id="WP_245925967.1">
    <property type="nucleotide sequence ID" value="NZ_OMOR01000001.1"/>
</dbReference>
<dbReference type="PANTHER" id="PTHR30269:SF37">
    <property type="entry name" value="MEMBRANE TRANSPORTER PROTEIN"/>
    <property type="match status" value="1"/>
</dbReference>
<evidence type="ECO:0000256" key="1">
    <source>
        <dbReference type="ARBA" id="ARBA00004651"/>
    </source>
</evidence>
<dbReference type="Pfam" id="PF01925">
    <property type="entry name" value="TauE"/>
    <property type="match status" value="1"/>
</dbReference>
<dbReference type="Proteomes" id="UP000244880">
    <property type="component" value="Unassembled WGS sequence"/>
</dbReference>
<dbReference type="EMBL" id="OMOR01000001">
    <property type="protein sequence ID" value="SPH20805.1"/>
    <property type="molecule type" value="Genomic_DNA"/>
</dbReference>
<evidence type="ECO:0000256" key="4">
    <source>
        <dbReference type="ARBA" id="ARBA00022475"/>
    </source>
</evidence>
<gene>
    <name evidence="9" type="ORF">ASD8599_01546</name>
</gene>
<reference evidence="9 10" key="1">
    <citation type="submission" date="2018-03" db="EMBL/GenBank/DDBJ databases">
        <authorList>
            <person name="Keele B.F."/>
        </authorList>
    </citation>
    <scope>NUCLEOTIDE SEQUENCE [LARGE SCALE GENOMIC DNA]</scope>
    <source>
        <strain evidence="9 10">CECT 8599</strain>
    </source>
</reference>
<evidence type="ECO:0000256" key="6">
    <source>
        <dbReference type="ARBA" id="ARBA00022989"/>
    </source>
</evidence>
<keyword evidence="7 8" id="KW-0472">Membrane</keyword>
<evidence type="ECO:0000313" key="9">
    <source>
        <dbReference type="EMBL" id="SPH20805.1"/>
    </source>
</evidence>
<feature type="transmembrane region" description="Helical" evidence="8">
    <location>
        <begin position="242"/>
        <end position="258"/>
    </location>
</feature>
<keyword evidence="3" id="KW-0813">Transport</keyword>
<feature type="transmembrane region" description="Helical" evidence="8">
    <location>
        <begin position="117"/>
        <end position="137"/>
    </location>
</feature>
<comment type="similarity">
    <text evidence="2 8">Belongs to the 4-toluene sulfonate uptake permease (TSUP) (TC 2.A.102) family.</text>
</comment>
<dbReference type="AlphaFoldDB" id="A0A2R8BCK1"/>
<evidence type="ECO:0000256" key="7">
    <source>
        <dbReference type="ARBA" id="ARBA00023136"/>
    </source>
</evidence>
<keyword evidence="4 8" id="KW-1003">Cell membrane</keyword>
<keyword evidence="10" id="KW-1185">Reference proteome</keyword>
<feature type="transmembrane region" description="Helical" evidence="8">
    <location>
        <begin position="184"/>
        <end position="203"/>
    </location>
</feature>
<sequence>MAVDNTQISMLDAFQTALHTEGLFWLVLSILAAGVVRGFSGFGSAMIIMPAASSVLSPFSALVFLMTVEFFGPLPNLRNALQTGHLGETARLILGAIVALPLGLFALSVVSPDAFGWAVSGIVLVLLCILLTGWRYTGPMGPRMIFGTGLLGGFSTGFVGLPGPPVIMLYMASSKPIAVIRANFLLYLFGMDLVMLPAFWALGWLDLKAVIVGVVLIGPYIIANIVGARLFNPQAEGQFRTVAYIVIAASAILGLPLWKG</sequence>
<feature type="transmembrane region" description="Helical" evidence="8">
    <location>
        <begin position="149"/>
        <end position="172"/>
    </location>
</feature>
<evidence type="ECO:0000256" key="2">
    <source>
        <dbReference type="ARBA" id="ARBA00009142"/>
    </source>
</evidence>
<accession>A0A2R8BCK1</accession>
<name>A0A2R8BCK1_9RHOB</name>
<feature type="transmembrane region" description="Helical" evidence="8">
    <location>
        <begin position="92"/>
        <end position="110"/>
    </location>
</feature>
<keyword evidence="6 8" id="KW-1133">Transmembrane helix</keyword>
<comment type="subcellular location">
    <subcellularLocation>
        <location evidence="1 8">Cell membrane</location>
        <topology evidence="1 8">Multi-pass membrane protein</topology>
    </subcellularLocation>
</comment>
<dbReference type="PANTHER" id="PTHR30269">
    <property type="entry name" value="TRANSMEMBRANE PROTEIN YFCA"/>
    <property type="match status" value="1"/>
</dbReference>
<dbReference type="InterPro" id="IPR002781">
    <property type="entry name" value="TM_pro_TauE-like"/>
</dbReference>
<evidence type="ECO:0000256" key="3">
    <source>
        <dbReference type="ARBA" id="ARBA00022448"/>
    </source>
</evidence>
<feature type="transmembrane region" description="Helical" evidence="8">
    <location>
        <begin position="51"/>
        <end position="72"/>
    </location>
</feature>
<evidence type="ECO:0000256" key="8">
    <source>
        <dbReference type="RuleBase" id="RU363041"/>
    </source>
</evidence>
<organism evidence="9 10">
    <name type="scientific">Ascidiaceihabitans donghaensis</name>
    <dbReference type="NCBI Taxonomy" id="1510460"/>
    <lineage>
        <taxon>Bacteria</taxon>
        <taxon>Pseudomonadati</taxon>
        <taxon>Pseudomonadota</taxon>
        <taxon>Alphaproteobacteria</taxon>
        <taxon>Rhodobacterales</taxon>
        <taxon>Paracoccaceae</taxon>
        <taxon>Ascidiaceihabitans</taxon>
    </lineage>
</organism>
<dbReference type="GO" id="GO:0005886">
    <property type="term" value="C:plasma membrane"/>
    <property type="evidence" value="ECO:0007669"/>
    <property type="project" value="UniProtKB-SubCell"/>
</dbReference>
<feature type="transmembrane region" description="Helical" evidence="8">
    <location>
        <begin position="22"/>
        <end position="39"/>
    </location>
</feature>
<proteinExistence type="inferred from homology"/>
<evidence type="ECO:0000256" key="5">
    <source>
        <dbReference type="ARBA" id="ARBA00022692"/>
    </source>
</evidence>
<protein>
    <recommendedName>
        <fullName evidence="8">Probable membrane transporter protein</fullName>
    </recommendedName>
</protein>